<sequence>MVARLSVIGRRSKVTWASTNSRVHEIASQPLNPVTLRRLLELGETSNAKESSLLLHEELPKRLARRVKAVQKLPFIVGVNPHIRSIYQLYLDSFETISNLPQPTNDAAEQLFTTTLKDLVASHSDVIPRLAKGFQECGKYMSKEDAADFLDGMIHARIAIRVLAEHHLALQDPIPGYIGVLNTNLSPTTLLKSTAEYVQELCEVNYGIAPEFEMTGHLDTKITYIGNHLEYIFMELLKNAYRATTEYHRKVKYSGDPVPVLITVARGPEDVTVRIRDRGGGIPPEEMARVFEYSYTTVPKSEIEDDHSIFSSQSRQAMQQGVGGPIAGLGFGLPMSRIYAKYFGGSLELKSVGGHGVDAFLRVPNIPRSGSGFIL</sequence>
<dbReference type="SMART" id="SM00387">
    <property type="entry name" value="HATPase_c"/>
    <property type="match status" value="1"/>
</dbReference>
<name>A0A507FMC4_9FUNG</name>
<dbReference type="EMBL" id="QEAP01000021">
    <property type="protein sequence ID" value="TPX77403.1"/>
    <property type="molecule type" value="Genomic_DNA"/>
</dbReference>
<dbReference type="InterPro" id="IPR036890">
    <property type="entry name" value="HATPase_C_sf"/>
</dbReference>
<dbReference type="InterPro" id="IPR005467">
    <property type="entry name" value="His_kinase_dom"/>
</dbReference>
<reference evidence="12 13" key="1">
    <citation type="journal article" date="2019" name="Sci. Rep.">
        <title>Comparative genomics of chytrid fungi reveal insights into the obligate biotrophic and pathogenic lifestyle of Synchytrium endobioticum.</title>
        <authorList>
            <person name="van de Vossenberg B.T.L.H."/>
            <person name="Warris S."/>
            <person name="Nguyen H.D.T."/>
            <person name="van Gent-Pelzer M.P.E."/>
            <person name="Joly D.L."/>
            <person name="van de Geest H.C."/>
            <person name="Bonants P.J.M."/>
            <person name="Smith D.S."/>
            <person name="Levesque C.A."/>
            <person name="van der Lee T.A.J."/>
        </authorList>
    </citation>
    <scope>NUCLEOTIDE SEQUENCE [LARGE SCALE GENOMIC DNA]</scope>
    <source>
        <strain evidence="12 13">CBS 675.73</strain>
    </source>
</reference>
<dbReference type="PROSITE" id="PS50109">
    <property type="entry name" value="HIS_KIN"/>
    <property type="match status" value="1"/>
</dbReference>
<dbReference type="STRING" id="246404.A0A507FMC4"/>
<evidence type="ECO:0000256" key="4">
    <source>
        <dbReference type="ARBA" id="ARBA00022679"/>
    </source>
</evidence>
<keyword evidence="7 10" id="KW-0067">ATP-binding</keyword>
<keyword evidence="9 10" id="KW-0496">Mitochondrion</keyword>
<dbReference type="SUPFAM" id="SSF69012">
    <property type="entry name" value="alpha-ketoacid dehydrogenase kinase, N-terminal domain"/>
    <property type="match status" value="1"/>
</dbReference>
<dbReference type="GO" id="GO:0005524">
    <property type="term" value="F:ATP binding"/>
    <property type="evidence" value="ECO:0007669"/>
    <property type="project" value="UniProtKB-UniRule"/>
</dbReference>
<dbReference type="Proteomes" id="UP000320333">
    <property type="component" value="Unassembled WGS sequence"/>
</dbReference>
<dbReference type="PANTHER" id="PTHR11947:SF20">
    <property type="entry name" value="[3-METHYL-2-OXOBUTANOATE DEHYDROGENASE [LIPOAMIDE]] KINASE, MITOCHONDRIAL"/>
    <property type="match status" value="1"/>
</dbReference>
<dbReference type="PRINTS" id="PR00344">
    <property type="entry name" value="BCTRLSENSOR"/>
</dbReference>
<comment type="caution">
    <text evidence="12">The sequence shown here is derived from an EMBL/GenBank/DDBJ whole genome shotgun (WGS) entry which is preliminary data.</text>
</comment>
<evidence type="ECO:0000313" key="12">
    <source>
        <dbReference type="EMBL" id="TPX77403.1"/>
    </source>
</evidence>
<evidence type="ECO:0000256" key="5">
    <source>
        <dbReference type="ARBA" id="ARBA00022741"/>
    </source>
</evidence>
<dbReference type="Gene3D" id="3.30.565.10">
    <property type="entry name" value="Histidine kinase-like ATPase, C-terminal domain"/>
    <property type="match status" value="1"/>
</dbReference>
<dbReference type="Pfam" id="PF02518">
    <property type="entry name" value="HATPase_c"/>
    <property type="match status" value="1"/>
</dbReference>
<evidence type="ECO:0000256" key="1">
    <source>
        <dbReference type="ARBA" id="ARBA00004305"/>
    </source>
</evidence>
<proteinExistence type="inferred from homology"/>
<evidence type="ECO:0000256" key="7">
    <source>
        <dbReference type="ARBA" id="ARBA00022840"/>
    </source>
</evidence>
<accession>A0A507FMC4</accession>
<dbReference type="GO" id="GO:0010906">
    <property type="term" value="P:regulation of glucose metabolic process"/>
    <property type="evidence" value="ECO:0007669"/>
    <property type="project" value="TreeGrafter"/>
</dbReference>
<dbReference type="Gene3D" id="1.20.140.20">
    <property type="entry name" value="Alpha-ketoacid/pyruvate dehydrogenase kinase, N-terminal domain"/>
    <property type="match status" value="1"/>
</dbReference>
<comment type="similarity">
    <text evidence="2 10">Belongs to the PDK/BCKDK protein kinase family.</text>
</comment>
<protein>
    <recommendedName>
        <fullName evidence="10">Protein-serine/threonine kinase</fullName>
        <ecNumber evidence="10">2.7.11.-</ecNumber>
    </recommendedName>
</protein>
<evidence type="ECO:0000313" key="13">
    <source>
        <dbReference type="Proteomes" id="UP000320333"/>
    </source>
</evidence>
<evidence type="ECO:0000256" key="8">
    <source>
        <dbReference type="ARBA" id="ARBA00022946"/>
    </source>
</evidence>
<keyword evidence="5 10" id="KW-0547">Nucleotide-binding</keyword>
<dbReference type="PANTHER" id="PTHR11947">
    <property type="entry name" value="PYRUVATE DEHYDROGENASE KINASE"/>
    <property type="match status" value="1"/>
</dbReference>
<gene>
    <name evidence="12" type="ORF">CcCBS67573_g01326</name>
</gene>
<dbReference type="InterPro" id="IPR039028">
    <property type="entry name" value="BCKD/PDK"/>
</dbReference>
<keyword evidence="4 10" id="KW-0808">Transferase</keyword>
<evidence type="ECO:0000256" key="9">
    <source>
        <dbReference type="ARBA" id="ARBA00023128"/>
    </source>
</evidence>
<dbReference type="SUPFAM" id="SSF55874">
    <property type="entry name" value="ATPase domain of HSP90 chaperone/DNA topoisomerase II/histidine kinase"/>
    <property type="match status" value="1"/>
</dbReference>
<evidence type="ECO:0000256" key="10">
    <source>
        <dbReference type="RuleBase" id="RU366032"/>
    </source>
</evidence>
<dbReference type="Pfam" id="PF10436">
    <property type="entry name" value="BCDHK_Adom3"/>
    <property type="match status" value="1"/>
</dbReference>
<dbReference type="GO" id="GO:0004740">
    <property type="term" value="F:pyruvate dehydrogenase (acetyl-transferring) kinase activity"/>
    <property type="evidence" value="ECO:0007669"/>
    <property type="project" value="TreeGrafter"/>
</dbReference>
<evidence type="ECO:0000259" key="11">
    <source>
        <dbReference type="PROSITE" id="PS50109"/>
    </source>
</evidence>
<dbReference type="GO" id="GO:0005759">
    <property type="term" value="C:mitochondrial matrix"/>
    <property type="evidence" value="ECO:0007669"/>
    <property type="project" value="UniProtKB-SubCell"/>
</dbReference>
<evidence type="ECO:0000256" key="2">
    <source>
        <dbReference type="ARBA" id="ARBA00006155"/>
    </source>
</evidence>
<dbReference type="InterPro" id="IPR036784">
    <property type="entry name" value="AK/P_DHK_N_sf"/>
</dbReference>
<keyword evidence="8" id="KW-0809">Transit peptide</keyword>
<dbReference type="OrthoDB" id="3264224at2759"/>
<dbReference type="InterPro" id="IPR018955">
    <property type="entry name" value="BCDHK/PDK_N"/>
</dbReference>
<evidence type="ECO:0000256" key="3">
    <source>
        <dbReference type="ARBA" id="ARBA00022553"/>
    </source>
</evidence>
<keyword evidence="13" id="KW-1185">Reference proteome</keyword>
<dbReference type="AlphaFoldDB" id="A0A507FMC4"/>
<organism evidence="12 13">
    <name type="scientific">Chytriomyces confervae</name>
    <dbReference type="NCBI Taxonomy" id="246404"/>
    <lineage>
        <taxon>Eukaryota</taxon>
        <taxon>Fungi</taxon>
        <taxon>Fungi incertae sedis</taxon>
        <taxon>Chytridiomycota</taxon>
        <taxon>Chytridiomycota incertae sedis</taxon>
        <taxon>Chytridiomycetes</taxon>
        <taxon>Chytridiales</taxon>
        <taxon>Chytriomycetaceae</taxon>
        <taxon>Chytriomyces</taxon>
    </lineage>
</organism>
<keyword evidence="3" id="KW-0597">Phosphoprotein</keyword>
<dbReference type="InterPro" id="IPR003594">
    <property type="entry name" value="HATPase_dom"/>
</dbReference>
<evidence type="ECO:0000256" key="6">
    <source>
        <dbReference type="ARBA" id="ARBA00022777"/>
    </source>
</evidence>
<keyword evidence="6 10" id="KW-0418">Kinase</keyword>
<dbReference type="InterPro" id="IPR004358">
    <property type="entry name" value="Sig_transdc_His_kin-like_C"/>
</dbReference>
<dbReference type="EC" id="2.7.11.-" evidence="10"/>
<feature type="domain" description="Histidine kinase" evidence="11">
    <location>
        <begin position="229"/>
        <end position="367"/>
    </location>
</feature>
<comment type="subcellular location">
    <subcellularLocation>
        <location evidence="1 10">Mitochondrion matrix</location>
    </subcellularLocation>
</comment>